<dbReference type="PANTHER" id="PTHR43252:SF6">
    <property type="entry name" value="NEGATIVE TRANSCRIPTION REGULATOR PADR"/>
    <property type="match status" value="1"/>
</dbReference>
<evidence type="ECO:0000313" key="4">
    <source>
        <dbReference type="Proteomes" id="UP000256913"/>
    </source>
</evidence>
<dbReference type="AlphaFoldDB" id="A0A3D9ZXI9"/>
<dbReference type="InterPro" id="IPR036388">
    <property type="entry name" value="WH-like_DNA-bd_sf"/>
</dbReference>
<dbReference type="Proteomes" id="UP000256913">
    <property type="component" value="Unassembled WGS sequence"/>
</dbReference>
<reference evidence="3 4" key="1">
    <citation type="submission" date="2018-08" db="EMBL/GenBank/DDBJ databases">
        <title>Sequencing the genomes of 1000 actinobacteria strains.</title>
        <authorList>
            <person name="Klenk H.-P."/>
        </authorList>
    </citation>
    <scope>NUCLEOTIDE SEQUENCE [LARGE SCALE GENOMIC DNA]</scope>
    <source>
        <strain evidence="3 4">DSM 44099</strain>
    </source>
</reference>
<dbReference type="InterPro" id="IPR005149">
    <property type="entry name" value="Tscrpt_reg_PadR_N"/>
</dbReference>
<dbReference type="Pfam" id="PF10400">
    <property type="entry name" value="Vir_act_alpha_C"/>
    <property type="match status" value="1"/>
</dbReference>
<gene>
    <name evidence="3" type="ORF">DFJ67_6931</name>
</gene>
<dbReference type="PANTHER" id="PTHR43252">
    <property type="entry name" value="TRANSCRIPTIONAL REGULATOR YQJI"/>
    <property type="match status" value="1"/>
</dbReference>
<dbReference type="InterPro" id="IPR036390">
    <property type="entry name" value="WH_DNA-bd_sf"/>
</dbReference>
<proteinExistence type="predicted"/>
<dbReference type="Gene3D" id="1.10.10.10">
    <property type="entry name" value="Winged helix-like DNA-binding domain superfamily/Winged helix DNA-binding domain"/>
    <property type="match status" value="1"/>
</dbReference>
<protein>
    <submittedName>
        <fullName evidence="3">PadR family transcriptional regulator</fullName>
    </submittedName>
</protein>
<keyword evidence="4" id="KW-1185">Reference proteome</keyword>
<dbReference type="InterPro" id="IPR018309">
    <property type="entry name" value="Tscrpt_reg_PadR_C"/>
</dbReference>
<dbReference type="Pfam" id="PF03551">
    <property type="entry name" value="PadR"/>
    <property type="match status" value="1"/>
</dbReference>
<sequence>MFGGGRALPIGQVYGTLSRLERDGQIQIEGSAPGDGPERKRYVITPAGVARLEEWLGTPEQPEPHLQALLFVKVILALLSDRPVKAYLNAQRKAHLARMRELTALRKSDQLSKALLADYGLFHLDADLRWIELTSARLVQLRKEFAR</sequence>
<accession>A0A3D9ZXI9</accession>
<evidence type="ECO:0000259" key="2">
    <source>
        <dbReference type="Pfam" id="PF10400"/>
    </source>
</evidence>
<feature type="domain" description="Transcription regulator PadR C-terminal" evidence="2">
    <location>
        <begin position="76"/>
        <end position="138"/>
    </location>
</feature>
<evidence type="ECO:0000259" key="1">
    <source>
        <dbReference type="Pfam" id="PF03551"/>
    </source>
</evidence>
<dbReference type="EMBL" id="QUMQ01000001">
    <property type="protein sequence ID" value="REG00874.1"/>
    <property type="molecule type" value="Genomic_DNA"/>
</dbReference>
<evidence type="ECO:0000313" key="3">
    <source>
        <dbReference type="EMBL" id="REG00874.1"/>
    </source>
</evidence>
<comment type="caution">
    <text evidence="3">The sequence shown here is derived from an EMBL/GenBank/DDBJ whole genome shotgun (WGS) entry which is preliminary data.</text>
</comment>
<dbReference type="SUPFAM" id="SSF46785">
    <property type="entry name" value="Winged helix' DNA-binding domain"/>
    <property type="match status" value="1"/>
</dbReference>
<name>A0A3D9ZXI9_9ACTN</name>
<organism evidence="3 4">
    <name type="scientific">Asanoa ferruginea</name>
    <dbReference type="NCBI Taxonomy" id="53367"/>
    <lineage>
        <taxon>Bacteria</taxon>
        <taxon>Bacillati</taxon>
        <taxon>Actinomycetota</taxon>
        <taxon>Actinomycetes</taxon>
        <taxon>Micromonosporales</taxon>
        <taxon>Micromonosporaceae</taxon>
        <taxon>Asanoa</taxon>
    </lineage>
</organism>
<feature type="domain" description="Transcription regulator PadR N-terminal" evidence="1">
    <location>
        <begin position="5"/>
        <end position="54"/>
    </location>
</feature>